<organism evidence="1 2">
    <name type="scientific">Treponema pallidum subsp. pallidum (strain SS14)</name>
    <dbReference type="NCBI Taxonomy" id="455434"/>
    <lineage>
        <taxon>Bacteria</taxon>
        <taxon>Pseudomonadati</taxon>
        <taxon>Spirochaetota</taxon>
        <taxon>Spirochaetia</taxon>
        <taxon>Spirochaetales</taxon>
        <taxon>Treponemataceae</taxon>
        <taxon>Treponema</taxon>
    </lineage>
</organism>
<reference evidence="1 2" key="1">
    <citation type="journal article" date="2008" name="BMC Microbiol.">
        <title>Complete genome sequence of Treponema pallidum ssp. pallidum strain SS14 determined with oligonucleotide arrays.</title>
        <authorList>
            <person name="Matejkova P."/>
            <person name="Strouhal M."/>
            <person name="Smajs D."/>
            <person name="Norris S.J."/>
            <person name="Palzkill T."/>
            <person name="Petrosino J.F."/>
            <person name="Sodergren E."/>
            <person name="Norton J.E."/>
            <person name="Singh J."/>
            <person name="Richmond T.A."/>
            <person name="Molla M.N."/>
            <person name="Albert T.J."/>
            <person name="Weinstock G.M."/>
        </authorList>
    </citation>
    <scope>NUCLEOTIDE SEQUENCE [LARGE SCALE GENOMIC DNA]</scope>
    <source>
        <strain evidence="1 2">SS14</strain>
    </source>
</reference>
<protein>
    <submittedName>
        <fullName evidence="1">Uncharacterized protein</fullName>
    </submittedName>
</protein>
<name>A0A0H3BLG6_TREPS</name>
<dbReference type="EMBL" id="CP000805">
    <property type="protein sequence ID" value="ACD71213.1"/>
    <property type="molecule type" value="Genomic_DNA"/>
</dbReference>
<accession>A0A0H3BLG6</accession>
<dbReference type="Proteomes" id="UP000001202">
    <property type="component" value="Chromosome"/>
</dbReference>
<dbReference type="AlphaFoldDB" id="A0A0H3BLG6"/>
<sequence>MHSTPLVSAALIFAYTLTSDRTPAHASCTHTMMRTVRHTFLHTNSTRAVLTL</sequence>
<evidence type="ECO:0000313" key="1">
    <source>
        <dbReference type="EMBL" id="ACD71213.1"/>
    </source>
</evidence>
<gene>
    <name evidence="1" type="ordered locus">TPASS_0795</name>
</gene>
<evidence type="ECO:0000313" key="2">
    <source>
        <dbReference type="Proteomes" id="UP000001202"/>
    </source>
</evidence>
<proteinExistence type="predicted"/>
<dbReference type="SMR" id="A0A0H3BLG6"/>
<dbReference type="PATRIC" id="fig|455434.6.peg.783"/>
<dbReference type="KEGG" id="tpp:TPASS_0795"/>